<reference evidence="1" key="1">
    <citation type="journal article" date="2014" name="Int. J. Syst. Evol. Microbiol.">
        <title>Complete genome sequence of Corynebacterium casei LMG S-19264T (=DSM 44701T), isolated from a smear-ripened cheese.</title>
        <authorList>
            <consortium name="US DOE Joint Genome Institute (JGI-PGF)"/>
            <person name="Walter F."/>
            <person name="Albersmeier A."/>
            <person name="Kalinowski J."/>
            <person name="Ruckert C."/>
        </authorList>
    </citation>
    <scope>NUCLEOTIDE SEQUENCE</scope>
    <source>
        <strain evidence="1">CGMCC 1.12360</strain>
    </source>
</reference>
<keyword evidence="2" id="KW-1185">Reference proteome</keyword>
<evidence type="ECO:0000313" key="1">
    <source>
        <dbReference type="EMBL" id="GFZ86775.1"/>
    </source>
</evidence>
<organism evidence="1 2">
    <name type="scientific">Compostibacillus humi</name>
    <dbReference type="NCBI Taxonomy" id="1245525"/>
    <lineage>
        <taxon>Bacteria</taxon>
        <taxon>Bacillati</taxon>
        <taxon>Bacillota</taxon>
        <taxon>Bacilli</taxon>
        <taxon>Bacillales</taxon>
        <taxon>Bacillaceae</taxon>
        <taxon>Compostibacillus</taxon>
    </lineage>
</organism>
<name>A0A8J2TT42_9BACI</name>
<comment type="caution">
    <text evidence="1">The sequence shown here is derived from an EMBL/GenBank/DDBJ whole genome shotgun (WGS) entry which is preliminary data.</text>
</comment>
<accession>A0A8J2TT42</accession>
<proteinExistence type="predicted"/>
<gene>
    <name evidence="1" type="ORF">GCM10010978_28340</name>
</gene>
<dbReference type="Pfam" id="PF07722">
    <property type="entry name" value="Peptidase_C26"/>
    <property type="match status" value="1"/>
</dbReference>
<dbReference type="Proteomes" id="UP000602050">
    <property type="component" value="Unassembled WGS sequence"/>
</dbReference>
<dbReference type="SUPFAM" id="SSF52317">
    <property type="entry name" value="Class I glutamine amidotransferase-like"/>
    <property type="match status" value="1"/>
</dbReference>
<dbReference type="PROSITE" id="PS51273">
    <property type="entry name" value="GATASE_TYPE_1"/>
    <property type="match status" value="1"/>
</dbReference>
<dbReference type="GO" id="GO:0005829">
    <property type="term" value="C:cytosol"/>
    <property type="evidence" value="ECO:0007669"/>
    <property type="project" value="TreeGrafter"/>
</dbReference>
<sequence>MNKLYTIGITVHADDGEEDALYPQHPLLYVERDIVEIIHHLGLVPYLIPVFRDGSIPRLDHLDGFIITGGGYLSPHLNNDELGKLETTSKDRYITEKKIIQYAITQDLPLIGICRGAQMINEVLGGSLKNITNRDIEHFQERKMLSLDKTIHDIEINSESILFNIVNKKILPVNSLHRQQMTDLGNDLTISALSKEDKIIEAFESVKHRFLFGFQFHPEKLWNTHQVWQDFFKAFAEAVQINKTN</sequence>
<dbReference type="InterPro" id="IPR029062">
    <property type="entry name" value="Class_I_gatase-like"/>
</dbReference>
<dbReference type="Gene3D" id="3.40.50.880">
    <property type="match status" value="1"/>
</dbReference>
<dbReference type="RefSeq" id="WP_188393074.1">
    <property type="nucleotide sequence ID" value="NZ_BMEV01000069.1"/>
</dbReference>
<dbReference type="InterPro" id="IPR044668">
    <property type="entry name" value="PuuD-like"/>
</dbReference>
<keyword evidence="1" id="KW-0378">Hydrolase</keyword>
<dbReference type="EMBL" id="BMEV01000069">
    <property type="protein sequence ID" value="GFZ86775.1"/>
    <property type="molecule type" value="Genomic_DNA"/>
</dbReference>
<protein>
    <submittedName>
        <fullName evidence="1">Gamma-glutamyl-gamma-aminobutyrate hydrolase</fullName>
    </submittedName>
</protein>
<dbReference type="AlphaFoldDB" id="A0A8J2TT42"/>
<dbReference type="PANTHER" id="PTHR43235">
    <property type="entry name" value="GLUTAMINE AMIDOTRANSFERASE PB2B2.05-RELATED"/>
    <property type="match status" value="1"/>
</dbReference>
<evidence type="ECO:0000313" key="2">
    <source>
        <dbReference type="Proteomes" id="UP000602050"/>
    </source>
</evidence>
<dbReference type="PANTHER" id="PTHR43235:SF1">
    <property type="entry name" value="GLUTAMINE AMIDOTRANSFERASE PB2B2.05-RELATED"/>
    <property type="match status" value="1"/>
</dbReference>
<dbReference type="InterPro" id="IPR011697">
    <property type="entry name" value="Peptidase_C26"/>
</dbReference>
<reference evidence="1" key="2">
    <citation type="submission" date="2020-09" db="EMBL/GenBank/DDBJ databases">
        <authorList>
            <person name="Sun Q."/>
            <person name="Zhou Y."/>
        </authorList>
    </citation>
    <scope>NUCLEOTIDE SEQUENCE</scope>
    <source>
        <strain evidence="1">CGMCC 1.12360</strain>
    </source>
</reference>
<dbReference type="GO" id="GO:0033969">
    <property type="term" value="F:gamma-glutamyl-gamma-aminobutyrate hydrolase activity"/>
    <property type="evidence" value="ECO:0007669"/>
    <property type="project" value="TreeGrafter"/>
</dbReference>
<dbReference type="GO" id="GO:0006598">
    <property type="term" value="P:polyamine catabolic process"/>
    <property type="evidence" value="ECO:0007669"/>
    <property type="project" value="TreeGrafter"/>
</dbReference>